<protein>
    <submittedName>
        <fullName evidence="3">Helix-turn-helix transcriptional regulator</fullName>
    </submittedName>
</protein>
<keyword evidence="1" id="KW-0238">DNA-binding</keyword>
<dbReference type="InterPro" id="IPR010982">
    <property type="entry name" value="Lambda_DNA-bd_dom_sf"/>
</dbReference>
<proteinExistence type="predicted"/>
<evidence type="ECO:0000256" key="1">
    <source>
        <dbReference type="ARBA" id="ARBA00023125"/>
    </source>
</evidence>
<dbReference type="PANTHER" id="PTHR46558:SF11">
    <property type="entry name" value="HTH-TYPE TRANSCRIPTIONAL REGULATOR XRE"/>
    <property type="match status" value="1"/>
</dbReference>
<evidence type="ECO:0000259" key="2">
    <source>
        <dbReference type="PROSITE" id="PS50943"/>
    </source>
</evidence>
<evidence type="ECO:0000313" key="3">
    <source>
        <dbReference type="EMBL" id="MCS0660311.1"/>
    </source>
</evidence>
<dbReference type="EMBL" id="JANUGU010000008">
    <property type="protein sequence ID" value="MCS0660311.1"/>
    <property type="molecule type" value="Genomic_DNA"/>
</dbReference>
<dbReference type="PANTHER" id="PTHR46558">
    <property type="entry name" value="TRACRIPTIONAL REGULATORY PROTEIN-RELATED-RELATED"/>
    <property type="match status" value="1"/>
</dbReference>
<dbReference type="Pfam" id="PF01381">
    <property type="entry name" value="HTH_3"/>
    <property type="match status" value="1"/>
</dbReference>
<dbReference type="RefSeq" id="WP_258813506.1">
    <property type="nucleotide sequence ID" value="NZ_JANUGU010000008.1"/>
</dbReference>
<feature type="domain" description="HTH cro/C1-type" evidence="2">
    <location>
        <begin position="9"/>
        <end position="63"/>
    </location>
</feature>
<dbReference type="Proteomes" id="UP001204621">
    <property type="component" value="Unassembled WGS sequence"/>
</dbReference>
<dbReference type="SUPFAM" id="SSF47413">
    <property type="entry name" value="lambda repressor-like DNA-binding domains"/>
    <property type="match status" value="1"/>
</dbReference>
<accession>A0ABT2D239</accession>
<comment type="caution">
    <text evidence="3">The sequence shown here is derived from an EMBL/GenBank/DDBJ whole genome shotgun (WGS) entry which is preliminary data.</text>
</comment>
<organism evidence="3 4">
    <name type="scientific">Massilia terrae</name>
    <dbReference type="NCBI Taxonomy" id="1811224"/>
    <lineage>
        <taxon>Bacteria</taxon>
        <taxon>Pseudomonadati</taxon>
        <taxon>Pseudomonadota</taxon>
        <taxon>Betaproteobacteria</taxon>
        <taxon>Burkholderiales</taxon>
        <taxon>Oxalobacteraceae</taxon>
        <taxon>Telluria group</taxon>
        <taxon>Massilia</taxon>
    </lineage>
</organism>
<dbReference type="Gene3D" id="1.10.260.40">
    <property type="entry name" value="lambda repressor-like DNA-binding domains"/>
    <property type="match status" value="1"/>
</dbReference>
<reference evidence="3 4" key="1">
    <citation type="submission" date="2022-08" db="EMBL/GenBank/DDBJ databases">
        <title>Reclassification of Massilia species as members of the genera Telluria, Duganella, Pseudoduganella, Mokoshia gen. nov. and Zemynaea gen. nov. using orthogonal and non-orthogonal genome-based approaches.</title>
        <authorList>
            <person name="Bowman J.P."/>
        </authorList>
    </citation>
    <scope>NUCLEOTIDE SEQUENCE [LARGE SCALE GENOMIC DNA]</scope>
    <source>
        <strain evidence="3 4">JCM 31606</strain>
    </source>
</reference>
<dbReference type="SMART" id="SM00530">
    <property type="entry name" value="HTH_XRE"/>
    <property type="match status" value="1"/>
</dbReference>
<dbReference type="InterPro" id="IPR001387">
    <property type="entry name" value="Cro/C1-type_HTH"/>
</dbReference>
<dbReference type="PROSITE" id="PS50943">
    <property type="entry name" value="HTH_CROC1"/>
    <property type="match status" value="1"/>
</dbReference>
<sequence length="71" mass="7738">MAELLHTTMKVERARRDLTQAELADLAGVTRKSINAIETGHMVPSIILALKLAHALGVKVEDLFALDSMPD</sequence>
<evidence type="ECO:0000313" key="4">
    <source>
        <dbReference type="Proteomes" id="UP001204621"/>
    </source>
</evidence>
<keyword evidence="4" id="KW-1185">Reference proteome</keyword>
<gene>
    <name evidence="3" type="ORF">NX778_19740</name>
</gene>
<name>A0ABT2D239_9BURK</name>
<dbReference type="CDD" id="cd00093">
    <property type="entry name" value="HTH_XRE"/>
    <property type="match status" value="1"/>
</dbReference>